<evidence type="ECO:0000313" key="2">
    <source>
        <dbReference type="Proteomes" id="UP000245626"/>
    </source>
</evidence>
<organism evidence="1 2">
    <name type="scientific">Violaceomyces palustris</name>
    <dbReference type="NCBI Taxonomy" id="1673888"/>
    <lineage>
        <taxon>Eukaryota</taxon>
        <taxon>Fungi</taxon>
        <taxon>Dikarya</taxon>
        <taxon>Basidiomycota</taxon>
        <taxon>Ustilaginomycotina</taxon>
        <taxon>Ustilaginomycetes</taxon>
        <taxon>Violaceomycetales</taxon>
        <taxon>Violaceomycetaceae</taxon>
        <taxon>Violaceomyces</taxon>
    </lineage>
</organism>
<dbReference type="Proteomes" id="UP000245626">
    <property type="component" value="Unassembled WGS sequence"/>
</dbReference>
<sequence length="88" mass="9299">MPRNLKNPDGTVNLEAINAERKFLQGKYAQNAENLKRNLEAASKATSGKEGEGKEGSHGQGSEVKGGPGLPPPVVSKSDEQEKAKDLA</sequence>
<evidence type="ECO:0000313" key="1">
    <source>
        <dbReference type="EMBL" id="PWN51668.1"/>
    </source>
</evidence>
<proteinExistence type="predicted"/>
<reference evidence="1 2" key="1">
    <citation type="journal article" date="2018" name="Mol. Biol. Evol.">
        <title>Broad Genomic Sampling Reveals a Smut Pathogenic Ancestry of the Fungal Clade Ustilaginomycotina.</title>
        <authorList>
            <person name="Kijpornyongpan T."/>
            <person name="Mondo S.J."/>
            <person name="Barry K."/>
            <person name="Sandor L."/>
            <person name="Lee J."/>
            <person name="Lipzen A."/>
            <person name="Pangilinan J."/>
            <person name="LaButti K."/>
            <person name="Hainaut M."/>
            <person name="Henrissat B."/>
            <person name="Grigoriev I.V."/>
            <person name="Spatafora J.W."/>
            <person name="Aime M.C."/>
        </authorList>
    </citation>
    <scope>NUCLEOTIDE SEQUENCE [LARGE SCALE GENOMIC DNA]</scope>
    <source>
        <strain evidence="1 2">SA 807</strain>
    </source>
</reference>
<dbReference type="EMBL" id="KZ819826">
    <property type="protein sequence ID" value="PWN51668.1"/>
    <property type="molecule type" value="Genomic_DNA"/>
</dbReference>
<keyword evidence="2" id="KW-1185">Reference proteome</keyword>
<name>A0ACD0P0J8_9BASI</name>
<gene>
    <name evidence="1" type="ORF">IE53DRAFT_367866</name>
</gene>
<accession>A0ACD0P0J8</accession>
<protein>
    <submittedName>
        <fullName evidence="1">Uncharacterized protein</fullName>
    </submittedName>
</protein>